<proteinExistence type="predicted"/>
<dbReference type="AlphaFoldDB" id="A0A450X7H6"/>
<evidence type="ECO:0000313" key="1">
    <source>
        <dbReference type="EMBL" id="VFK25262.1"/>
    </source>
</evidence>
<protein>
    <submittedName>
        <fullName evidence="1">Uncharacterized protein</fullName>
    </submittedName>
</protein>
<reference evidence="1" key="1">
    <citation type="submission" date="2019-02" db="EMBL/GenBank/DDBJ databases">
        <authorList>
            <person name="Gruber-Vodicka R. H."/>
            <person name="Seah K. B. B."/>
        </authorList>
    </citation>
    <scope>NUCLEOTIDE SEQUENCE</scope>
    <source>
        <strain evidence="1">BECK_BY7</strain>
    </source>
</reference>
<sequence length="116" mass="13321">MAHTPACRYIIRYVTSYLANPTLTNDIAQPHDHFLKELLSYPEQAATLLRERQWVRGRQKPPPPRCRNGVNSPYLPAYVFLVPGDSRVIAPPGEQLSRPILTDNSWYGCYRLVSLR</sequence>
<name>A0A450X7H6_9GAMM</name>
<organism evidence="1">
    <name type="scientific">Candidatus Kentrum sp. LFY</name>
    <dbReference type="NCBI Taxonomy" id="2126342"/>
    <lineage>
        <taxon>Bacteria</taxon>
        <taxon>Pseudomonadati</taxon>
        <taxon>Pseudomonadota</taxon>
        <taxon>Gammaproteobacteria</taxon>
        <taxon>Candidatus Kentrum</taxon>
    </lineage>
</organism>
<gene>
    <name evidence="1" type="ORF">BECKLFY1418C_GA0070996_12303</name>
</gene>
<dbReference type="EMBL" id="CAADFN010000230">
    <property type="protein sequence ID" value="VFK25262.1"/>
    <property type="molecule type" value="Genomic_DNA"/>
</dbReference>
<accession>A0A450X7H6</accession>